<dbReference type="EMBL" id="CP000934">
    <property type="protein sequence ID" value="ACE86220.1"/>
    <property type="molecule type" value="Genomic_DNA"/>
</dbReference>
<feature type="transmembrane region" description="Helical" evidence="1">
    <location>
        <begin position="73"/>
        <end position="96"/>
    </location>
</feature>
<proteinExistence type="predicted"/>
<reference evidence="2 3" key="1">
    <citation type="journal article" date="2008" name="J. Bacteriol.">
        <title>Insights into plant cell wall degradation from the genome sequence of the soil bacterium Cellvibrio japonicus.</title>
        <authorList>
            <person name="Deboy R.T."/>
            <person name="Mongodin E.F."/>
            <person name="Fouts D.E."/>
            <person name="Tailford L.E."/>
            <person name="Khouri H."/>
            <person name="Emerson J.B."/>
            <person name="Mohamoud Y."/>
            <person name="Watkins K."/>
            <person name="Henrissat B."/>
            <person name="Gilbert H.J."/>
            <person name="Nelson K.E."/>
        </authorList>
    </citation>
    <scope>NUCLEOTIDE SEQUENCE [LARGE SCALE GENOMIC DNA]</scope>
    <source>
        <strain evidence="2 3">Ueda107</strain>
    </source>
</reference>
<name>B3PBG0_CELJU</name>
<organism evidence="2 3">
    <name type="scientific">Cellvibrio japonicus (strain Ueda107)</name>
    <name type="common">Pseudomonas fluorescens subsp. cellulosa</name>
    <dbReference type="NCBI Taxonomy" id="498211"/>
    <lineage>
        <taxon>Bacteria</taxon>
        <taxon>Pseudomonadati</taxon>
        <taxon>Pseudomonadota</taxon>
        <taxon>Gammaproteobacteria</taxon>
        <taxon>Cellvibrionales</taxon>
        <taxon>Cellvibrionaceae</taxon>
        <taxon>Cellvibrio</taxon>
    </lineage>
</organism>
<evidence type="ECO:0000313" key="2">
    <source>
        <dbReference type="EMBL" id="ACE86220.1"/>
    </source>
</evidence>
<feature type="transmembrane region" description="Helical" evidence="1">
    <location>
        <begin position="12"/>
        <end position="34"/>
    </location>
</feature>
<gene>
    <name evidence="2" type="primary">tfpZ</name>
    <name evidence="2" type="ordered locus">CJA_2727</name>
</gene>
<dbReference type="NCBIfam" id="NF041437">
    <property type="entry name" value="TfpZ"/>
    <property type="match status" value="1"/>
</dbReference>
<keyword evidence="1" id="KW-0812">Transmembrane</keyword>
<keyword evidence="1" id="KW-0472">Membrane</keyword>
<dbReference type="HOGENOM" id="CLU_091377_1_0_6"/>
<dbReference type="KEGG" id="cja:CJA_2727"/>
<dbReference type="AlphaFoldDB" id="B3PBG0"/>
<keyword evidence="3" id="KW-1185">Reference proteome</keyword>
<dbReference type="eggNOG" id="ENOG502Z8WP">
    <property type="taxonomic scope" value="Bacteria"/>
</dbReference>
<dbReference type="STRING" id="498211.CJA_2727"/>
<sequence>MAIRYRLKAFLIHLCGSAILAVLAMLLVFGVWYPAPYDHITGVADIFLVVLFVDVVLGPLITLLIARRGKKGLLFDYIVIVFFQLIAFVYGLLVVAEGRPVWVVFNSDRFDIVRVREIDQRNLNQAAAEYRRASWWGPRWVSVLPPEDLATYNQLVLETAFAGVGMHLRPELYVPLLNRADKIRQEAKPLDDLKKYNNEQQLEAILAEWPAADAWLPIGTREKSMVALLRQDVPEVVAIVDLTPWPL</sequence>
<evidence type="ECO:0000313" key="3">
    <source>
        <dbReference type="Proteomes" id="UP000001036"/>
    </source>
</evidence>
<evidence type="ECO:0000256" key="1">
    <source>
        <dbReference type="SAM" id="Phobius"/>
    </source>
</evidence>
<accession>B3PBG0</accession>
<dbReference type="InterPro" id="IPR047814">
    <property type="entry name" value="TfpX/TfpZ-like"/>
</dbReference>
<keyword evidence="1" id="KW-1133">Transmembrane helix</keyword>
<dbReference type="RefSeq" id="WP_012488321.1">
    <property type="nucleotide sequence ID" value="NC_010995.1"/>
</dbReference>
<dbReference type="Proteomes" id="UP000001036">
    <property type="component" value="Chromosome"/>
</dbReference>
<feature type="transmembrane region" description="Helical" evidence="1">
    <location>
        <begin position="46"/>
        <end position="66"/>
    </location>
</feature>
<protein>
    <submittedName>
        <fullName evidence="2">Type IV pilin accessory protein</fullName>
    </submittedName>
</protein>